<dbReference type="AlphaFoldDB" id="A0A834R6F3"/>
<organism evidence="3">
    <name type="scientific">Sarcoptes scabiei</name>
    <name type="common">Itch mite</name>
    <name type="synonym">Acarus scabiei</name>
    <dbReference type="NCBI Taxonomy" id="52283"/>
    <lineage>
        <taxon>Eukaryota</taxon>
        <taxon>Metazoa</taxon>
        <taxon>Ecdysozoa</taxon>
        <taxon>Arthropoda</taxon>
        <taxon>Chelicerata</taxon>
        <taxon>Arachnida</taxon>
        <taxon>Acari</taxon>
        <taxon>Acariformes</taxon>
        <taxon>Sarcoptiformes</taxon>
        <taxon>Astigmata</taxon>
        <taxon>Psoroptidia</taxon>
        <taxon>Sarcoptoidea</taxon>
        <taxon>Sarcoptidae</taxon>
        <taxon>Sarcoptinae</taxon>
        <taxon>Sarcoptes</taxon>
    </lineage>
</organism>
<dbReference type="InterPro" id="IPR018797">
    <property type="entry name" value="FAM98"/>
</dbReference>
<sequence length="453" mass="52531">MSSSMVESVLDLLVNELECPVFALAKIKPDNLANISLIDFSVIINWISIQLQFFARTDSIVHKINDENDIDAFVIELNSFLHELGSIYADSFDKTDSTMRLSILHSVSGDLLAARIRFLHKFNADINVSSEKLNFSNDIKIINKCLGISSNLKDLKLYFQSVKEKLNQNLLKLQEEDSLLLPNKQKLSREQWKELKKINEKLMNEYAIRREMLLRRADLTINSFSWKEDKSRSVDEETIKNIYRENRKSWSVQPNITLSHSLASRSSDYDPLINKRITINHADCLIEPPKIGTANTGLQQRLQLHKFLIGAVPDRGGRPFEQAPLAKETFAQQQAQRDSRGRGHRGGGGGDGRGGQRQQYQQQHYQNQSQNYNQNKNFCDDRIQNVGWQRNDQGHQQQNWNDRNKNYDNRGDYNNSYERSSNRGHNRGYNNQQSYHHRGNRGRGYGRNQDYYY</sequence>
<dbReference type="PANTHER" id="PTHR31353">
    <property type="entry name" value="FAM98"/>
    <property type="match status" value="1"/>
</dbReference>
<evidence type="ECO:0000313" key="5">
    <source>
        <dbReference type="Proteomes" id="UP000070412"/>
    </source>
</evidence>
<gene>
    <name evidence="3" type="ORF">SSS_2968</name>
</gene>
<evidence type="ECO:0000313" key="4">
    <source>
        <dbReference type="EnsemblMetazoa" id="KAF7490520.1"/>
    </source>
</evidence>
<proteinExistence type="inferred from homology"/>
<dbReference type="EMBL" id="WVUK01000062">
    <property type="protein sequence ID" value="KAF7490520.1"/>
    <property type="molecule type" value="Genomic_DNA"/>
</dbReference>
<evidence type="ECO:0000256" key="2">
    <source>
        <dbReference type="SAM" id="MobiDB-lite"/>
    </source>
</evidence>
<feature type="compositionally biased region" description="Gly residues" evidence="2">
    <location>
        <begin position="346"/>
        <end position="355"/>
    </location>
</feature>
<reference evidence="4" key="3">
    <citation type="submission" date="2022-06" db="UniProtKB">
        <authorList>
            <consortium name="EnsemblMetazoa"/>
        </authorList>
    </citation>
    <scope>IDENTIFICATION</scope>
</reference>
<feature type="region of interest" description="Disordered" evidence="2">
    <location>
        <begin position="328"/>
        <end position="366"/>
    </location>
</feature>
<feature type="compositionally biased region" description="Polar residues" evidence="2">
    <location>
        <begin position="390"/>
        <end position="401"/>
    </location>
</feature>
<dbReference type="PANTHER" id="PTHR31353:SF1">
    <property type="entry name" value="PROTEIN FAM98B"/>
    <property type="match status" value="1"/>
</dbReference>
<accession>A0A834R6F3</accession>
<evidence type="ECO:0000256" key="1">
    <source>
        <dbReference type="ARBA" id="ARBA00007218"/>
    </source>
</evidence>
<feature type="compositionally biased region" description="Low complexity" evidence="2">
    <location>
        <begin position="356"/>
        <end position="366"/>
    </location>
</feature>
<keyword evidence="5" id="KW-1185">Reference proteome</keyword>
<dbReference type="GO" id="GO:0072669">
    <property type="term" value="C:tRNA-splicing ligase complex"/>
    <property type="evidence" value="ECO:0007669"/>
    <property type="project" value="TreeGrafter"/>
</dbReference>
<protein>
    <submittedName>
        <fullName evidence="3">Protein FAM98A</fullName>
    </submittedName>
</protein>
<comment type="similarity">
    <text evidence="1">Belongs to the FAM98 family.</text>
</comment>
<evidence type="ECO:0000313" key="3">
    <source>
        <dbReference type="EMBL" id="KAF7490520.1"/>
    </source>
</evidence>
<dbReference type="Pfam" id="PF10239">
    <property type="entry name" value="DUF2465"/>
    <property type="match status" value="1"/>
</dbReference>
<feature type="region of interest" description="Disordered" evidence="2">
    <location>
        <begin position="390"/>
        <end position="453"/>
    </location>
</feature>
<name>A0A834R6F3_SARSC</name>
<reference evidence="3" key="2">
    <citation type="submission" date="2020-01" db="EMBL/GenBank/DDBJ databases">
        <authorList>
            <person name="Korhonen P.K.K."/>
            <person name="Guangxu M.G."/>
            <person name="Wang T.W."/>
            <person name="Stroehlein A.J.S."/>
            <person name="Young N.D."/>
            <person name="Ang C.-S.A."/>
            <person name="Fernando D.W.F."/>
            <person name="Lu H.L."/>
            <person name="Taylor S.T."/>
            <person name="Ehtesham M.E.M."/>
            <person name="Najaraj S.H.N."/>
            <person name="Harsha G.H.G."/>
            <person name="Madugundu A.M."/>
            <person name="Renuse S.R."/>
            <person name="Holt D.H."/>
            <person name="Pandey A.P."/>
            <person name="Papenfuss A.P."/>
            <person name="Gasser R.B.G."/>
            <person name="Fischer K.F."/>
        </authorList>
    </citation>
    <scope>NUCLEOTIDE SEQUENCE</scope>
    <source>
        <strain evidence="3">SSS_KF_BRIS2020</strain>
    </source>
</reference>
<dbReference type="OrthoDB" id="512356at2759"/>
<dbReference type="EnsemblMetazoa" id="SSS_2968s_mrna">
    <property type="protein sequence ID" value="KAF7490520.1"/>
    <property type="gene ID" value="SSS_2968"/>
</dbReference>
<reference evidence="5" key="1">
    <citation type="journal article" date="2020" name="PLoS Negl. Trop. Dis.">
        <title>High-quality nuclear genome for Sarcoptes scabiei-A critical resource for a neglected parasite.</title>
        <authorList>
            <person name="Korhonen P.K."/>
            <person name="Gasser R.B."/>
            <person name="Ma G."/>
            <person name="Wang T."/>
            <person name="Stroehlein A.J."/>
            <person name="Young N.D."/>
            <person name="Ang C.S."/>
            <person name="Fernando D.D."/>
            <person name="Lu H.C."/>
            <person name="Taylor S."/>
            <person name="Reynolds S.L."/>
            <person name="Mofiz E."/>
            <person name="Najaraj S.H."/>
            <person name="Gowda H."/>
            <person name="Madugundu A."/>
            <person name="Renuse S."/>
            <person name="Holt D."/>
            <person name="Pandey A."/>
            <person name="Papenfuss A.T."/>
            <person name="Fischer K."/>
        </authorList>
    </citation>
    <scope>NUCLEOTIDE SEQUENCE [LARGE SCALE GENOMIC DNA]</scope>
</reference>
<feature type="compositionally biased region" description="Basic and acidic residues" evidence="2">
    <location>
        <begin position="402"/>
        <end position="411"/>
    </location>
</feature>
<dbReference type="Proteomes" id="UP000070412">
    <property type="component" value="Unassembled WGS sequence"/>
</dbReference>